<accession>X1FFR6</accession>
<evidence type="ECO:0000313" key="4">
    <source>
        <dbReference type="EMBL" id="GAH19618.1"/>
    </source>
</evidence>
<dbReference type="SUPFAM" id="SSF52210">
    <property type="entry name" value="Succinyl-CoA synthetase domains"/>
    <property type="match status" value="1"/>
</dbReference>
<dbReference type="InterPro" id="IPR051538">
    <property type="entry name" value="Acyl-CoA_Synth/Transferase"/>
</dbReference>
<name>X1FFR6_9ZZZZ</name>
<sequence length="163" mass="18697">MFKHPLGILACDEIERLGLKLAVLNETTIQEMKSISPNWTSLKNPVDLGPSLFTTFSKSLKAILNDDQVDALLHIFAVPQKPLETFSIPITPHLREMKNLSTKLNKPIITCVFGSRWVLEYFLKHSYKYKIPIMTQISHALKAFKFMYDFSKSTKNLNKNVEI</sequence>
<evidence type="ECO:0000256" key="3">
    <source>
        <dbReference type="ARBA" id="ARBA00022840"/>
    </source>
</evidence>
<keyword evidence="2" id="KW-0547">Nucleotide-binding</keyword>
<protein>
    <submittedName>
        <fullName evidence="4">Uncharacterized protein</fullName>
    </submittedName>
</protein>
<reference evidence="4" key="1">
    <citation type="journal article" date="2014" name="Front. Microbiol.">
        <title>High frequency of phylogenetically diverse reductive dehalogenase-homologous genes in deep subseafloor sedimentary metagenomes.</title>
        <authorList>
            <person name="Kawai M."/>
            <person name="Futagami T."/>
            <person name="Toyoda A."/>
            <person name="Takaki Y."/>
            <person name="Nishi S."/>
            <person name="Hori S."/>
            <person name="Arai W."/>
            <person name="Tsubouchi T."/>
            <person name="Morono Y."/>
            <person name="Uchiyama I."/>
            <person name="Ito T."/>
            <person name="Fujiyama A."/>
            <person name="Inagaki F."/>
            <person name="Takami H."/>
        </authorList>
    </citation>
    <scope>NUCLEOTIDE SEQUENCE</scope>
    <source>
        <strain evidence="4">Expedition CK06-06</strain>
    </source>
</reference>
<dbReference type="GO" id="GO:0005524">
    <property type="term" value="F:ATP binding"/>
    <property type="evidence" value="ECO:0007669"/>
    <property type="project" value="UniProtKB-KW"/>
</dbReference>
<dbReference type="PANTHER" id="PTHR43334">
    <property type="entry name" value="ACETATE--COA LIGASE [ADP-FORMING]"/>
    <property type="match status" value="1"/>
</dbReference>
<dbReference type="AlphaFoldDB" id="X1FFR6"/>
<comment type="caution">
    <text evidence="4">The sequence shown here is derived from an EMBL/GenBank/DDBJ whole genome shotgun (WGS) entry which is preliminary data.</text>
</comment>
<gene>
    <name evidence="4" type="ORF">S03H2_04224</name>
</gene>
<dbReference type="PANTHER" id="PTHR43334:SF1">
    <property type="entry name" value="3-HYDROXYPROPIONATE--COA LIGASE [ADP-FORMING]"/>
    <property type="match status" value="1"/>
</dbReference>
<keyword evidence="1" id="KW-0436">Ligase</keyword>
<proteinExistence type="predicted"/>
<evidence type="ECO:0000256" key="2">
    <source>
        <dbReference type="ARBA" id="ARBA00022741"/>
    </source>
</evidence>
<dbReference type="GO" id="GO:0016874">
    <property type="term" value="F:ligase activity"/>
    <property type="evidence" value="ECO:0007669"/>
    <property type="project" value="UniProtKB-KW"/>
</dbReference>
<organism evidence="4">
    <name type="scientific">marine sediment metagenome</name>
    <dbReference type="NCBI Taxonomy" id="412755"/>
    <lineage>
        <taxon>unclassified sequences</taxon>
        <taxon>metagenomes</taxon>
        <taxon>ecological metagenomes</taxon>
    </lineage>
</organism>
<dbReference type="InterPro" id="IPR016102">
    <property type="entry name" value="Succinyl-CoA_synth-like"/>
</dbReference>
<keyword evidence="3" id="KW-0067">ATP-binding</keyword>
<dbReference type="EMBL" id="BARU01001654">
    <property type="protein sequence ID" value="GAH19618.1"/>
    <property type="molecule type" value="Genomic_DNA"/>
</dbReference>
<evidence type="ECO:0000256" key="1">
    <source>
        <dbReference type="ARBA" id="ARBA00022598"/>
    </source>
</evidence>
<dbReference type="Gene3D" id="3.40.50.261">
    <property type="entry name" value="Succinyl-CoA synthetase domains"/>
    <property type="match status" value="1"/>
</dbReference>